<dbReference type="SUPFAM" id="SSF56601">
    <property type="entry name" value="beta-lactamase/transpeptidase-like"/>
    <property type="match status" value="1"/>
</dbReference>
<dbReference type="InterPro" id="IPR054120">
    <property type="entry name" value="PBPA_dimer"/>
</dbReference>
<dbReference type="PANTHER" id="PTHR30627">
    <property type="entry name" value="PEPTIDOGLYCAN D,D-TRANSPEPTIDASE"/>
    <property type="match status" value="1"/>
</dbReference>
<feature type="domain" description="Penicillin-binding protein transpeptidase" evidence="2">
    <location>
        <begin position="158"/>
        <end position="468"/>
    </location>
</feature>
<evidence type="ECO:0000313" key="4">
    <source>
        <dbReference type="EMBL" id="ROO83376.1"/>
    </source>
</evidence>
<evidence type="ECO:0000256" key="1">
    <source>
        <dbReference type="SAM" id="Phobius"/>
    </source>
</evidence>
<dbReference type="AlphaFoldDB" id="A0A3N1CPX3"/>
<protein>
    <submittedName>
        <fullName evidence="4">Cell elongation-specific peptidoglycan D,D-transpeptidase</fullName>
    </submittedName>
</protein>
<dbReference type="PANTHER" id="PTHR30627:SF24">
    <property type="entry name" value="PENICILLIN-BINDING PROTEIN 4B"/>
    <property type="match status" value="1"/>
</dbReference>
<dbReference type="Proteomes" id="UP000272400">
    <property type="component" value="Unassembled WGS sequence"/>
</dbReference>
<sequence>MNVQLRRTAVVALAMIIAIMVNITLIMAFQSDRLRQDSRNARQFNRQYERDRGAILAGDVQVAYSVKNEDGKTYDRRYREGEVFSPVTGYFGAFSKTGLEQGMNAVLDGTDSTVSVRGLVDWITGKLPKGGDVHTTIVPRAQRVAYRQLKASTSLQAAAVAVNAETGAIEAMASYPSYDPATVSVRDASAASGALKKLEGAAGDPLLNKATRELYPPGSSFKIVTAAAALAHGIAEDGTVPAGASYRLPGTTTSISNSHDSGPCSEARTTLINAFAQSCNTTFAEIGAEEVGNAGMREQSESFGYGTRFEYAPGLNAVASDFPDTDAAQTALASYGQGANVATVLQMALVAAAVENDGVLMRPHLVEKITVRNATIDTTDPVVFGRAVTAGRAAELRQMMEAVVSEGTATNLQGDGVAGKTGTADVDGAAYNDRWFVGYTVSGPHAIAVMTQGAGYGGSVAGPIMAAIAAALT</sequence>
<feature type="domain" description="Penicillin binding protein A dimerisation" evidence="3">
    <location>
        <begin position="52"/>
        <end position="133"/>
    </location>
</feature>
<reference evidence="4 5" key="1">
    <citation type="submission" date="2018-11" db="EMBL/GenBank/DDBJ databases">
        <title>Sequencing the genomes of 1000 actinobacteria strains.</title>
        <authorList>
            <person name="Klenk H.-P."/>
        </authorList>
    </citation>
    <scope>NUCLEOTIDE SEQUENCE [LARGE SCALE GENOMIC DNA]</scope>
    <source>
        <strain evidence="4 5">DSM 44254</strain>
    </source>
</reference>
<accession>A0A3N1CPX3</accession>
<dbReference type="GO" id="GO:0005886">
    <property type="term" value="C:plasma membrane"/>
    <property type="evidence" value="ECO:0007669"/>
    <property type="project" value="TreeGrafter"/>
</dbReference>
<dbReference type="Gene3D" id="3.40.710.10">
    <property type="entry name" value="DD-peptidase/beta-lactamase superfamily"/>
    <property type="match status" value="1"/>
</dbReference>
<keyword evidence="1" id="KW-0472">Membrane</keyword>
<feature type="transmembrane region" description="Helical" evidence="1">
    <location>
        <begin position="9"/>
        <end position="29"/>
    </location>
</feature>
<dbReference type="Pfam" id="PF21922">
    <property type="entry name" value="PBP_dimer_2"/>
    <property type="match status" value="1"/>
</dbReference>
<evidence type="ECO:0000313" key="5">
    <source>
        <dbReference type="Proteomes" id="UP000272400"/>
    </source>
</evidence>
<name>A0A3N1CPX3_9ACTN</name>
<keyword evidence="1" id="KW-1133">Transmembrane helix</keyword>
<keyword evidence="5" id="KW-1185">Reference proteome</keyword>
<dbReference type="OrthoDB" id="9766847at2"/>
<keyword evidence="1" id="KW-0812">Transmembrane</keyword>
<dbReference type="InterPro" id="IPR012338">
    <property type="entry name" value="Beta-lactam/transpept-like"/>
</dbReference>
<dbReference type="GO" id="GO:0071972">
    <property type="term" value="F:peptidoglycan L,D-transpeptidase activity"/>
    <property type="evidence" value="ECO:0007669"/>
    <property type="project" value="TreeGrafter"/>
</dbReference>
<dbReference type="InterPro" id="IPR050515">
    <property type="entry name" value="Beta-lactam/transpept"/>
</dbReference>
<evidence type="ECO:0000259" key="3">
    <source>
        <dbReference type="Pfam" id="PF21922"/>
    </source>
</evidence>
<dbReference type="EMBL" id="RJKE01000001">
    <property type="protein sequence ID" value="ROO83376.1"/>
    <property type="molecule type" value="Genomic_DNA"/>
</dbReference>
<evidence type="ECO:0000259" key="2">
    <source>
        <dbReference type="Pfam" id="PF00905"/>
    </source>
</evidence>
<dbReference type="InterPro" id="IPR001460">
    <property type="entry name" value="PCN-bd_Tpept"/>
</dbReference>
<organism evidence="4 5">
    <name type="scientific">Actinocorallia herbida</name>
    <dbReference type="NCBI Taxonomy" id="58109"/>
    <lineage>
        <taxon>Bacteria</taxon>
        <taxon>Bacillati</taxon>
        <taxon>Actinomycetota</taxon>
        <taxon>Actinomycetes</taxon>
        <taxon>Streptosporangiales</taxon>
        <taxon>Thermomonosporaceae</taxon>
        <taxon>Actinocorallia</taxon>
    </lineage>
</organism>
<dbReference type="Gene3D" id="3.90.1310.10">
    <property type="entry name" value="Penicillin-binding protein 2a (Domain 2)"/>
    <property type="match status" value="1"/>
</dbReference>
<dbReference type="GO" id="GO:0071555">
    <property type="term" value="P:cell wall organization"/>
    <property type="evidence" value="ECO:0007669"/>
    <property type="project" value="TreeGrafter"/>
</dbReference>
<comment type="caution">
    <text evidence="4">The sequence shown here is derived from an EMBL/GenBank/DDBJ whole genome shotgun (WGS) entry which is preliminary data.</text>
</comment>
<gene>
    <name evidence="4" type="ORF">EDD29_0879</name>
</gene>
<dbReference type="RefSeq" id="WP_148085872.1">
    <property type="nucleotide sequence ID" value="NZ_RJKE01000001.1"/>
</dbReference>
<dbReference type="Pfam" id="PF00905">
    <property type="entry name" value="Transpeptidase"/>
    <property type="match status" value="1"/>
</dbReference>
<proteinExistence type="predicted"/>
<dbReference type="GO" id="GO:0008658">
    <property type="term" value="F:penicillin binding"/>
    <property type="evidence" value="ECO:0007669"/>
    <property type="project" value="InterPro"/>
</dbReference>